<feature type="compositionally biased region" description="Pro residues" evidence="7">
    <location>
        <begin position="616"/>
        <end position="625"/>
    </location>
</feature>
<feature type="compositionally biased region" description="Low complexity" evidence="7">
    <location>
        <begin position="105"/>
        <end position="138"/>
    </location>
</feature>
<evidence type="ECO:0000259" key="9">
    <source>
        <dbReference type="PROSITE" id="PS50969"/>
    </source>
</evidence>
<accession>A0ABP1GHR8</accession>
<gene>
    <name evidence="10" type="primary">g12585</name>
    <name evidence="10" type="ORF">VP750_LOCUS11194</name>
</gene>
<sequence length="1286" mass="141278">MSDLEEGEIEDGEIEDLPSTDPQASQTEPAYLSWSLDNDGRTPNPSEGLQSGQSHSLGTYSNAKQAAQLPPAPRPLPSRPQSRSHRKGSPPEAGEVEDGEIAEQPAAPASTAHNAASVPAAAAQRKAPAKAAAAAKAPLQFRMPDSQRGRAQQNPAQEARLPAFADLSSSEQKATSASSALAPTGSSAPSAAQEVEMPLPRSTNEYTKPSSQHSLPASDSSETHHARQHSNERGKHVAHDRVQRDSRAQRGPADSAPRRSARSRSRSVMDDRQRPDSMRRRSSDREPSTHAPEQPRGSAAQRAQREMAPMVTDIEKLLSSVSLQTIRKDLEAAASTLRQALIQAYGLYKLCRQKDKASGAVVRTIFGQLSPKLLASVNFMYVYACTGQGKAAMKDHATARTCLRLAVRDKDYLFTAADSAKFSSMIVMSEVFRGYDKTLTAEQDAPQLSSSGRVSVPPQQQPSQGQAPQQEHSMPQGAAPDMSRQPLPGPPPIHNPLPAPMHGAGPPSLPGPPHMLGGAMPAHPMMQHLPPHMQESQALSHLQHIHSRPDMPGSQHMPRQNGFGGHMGHGQFEAQIAHMHADKRRDGHEDLPHMHHPPDDVPRFPPHIQPQRRDSPAPPLPPHMQLPPHDLPQHVHARPAGPSQLPPHLQLHASLQHPLSSSHDAAGYGNVHQSMPHLPPHLAASMIQEQQPQHFAQLPYEPQQPQPHVRSAAAEPQEEDSLQPDMSSSAPQQNGKRRHSRRHRGRAHKQRGRERQQLNGRGKSEKTDSEWSYQHESAAASRSVPGVTEEQQPHLSVLVPSDTIQQPTPMDIEELSDSEGLYGDVGRSTERNMPQAAAAAIIDASEASSAVGMDMQRQPDVAAEPDVALDESSQRTERVAKAPSMSEEDYVEAGARELKQLYADMAPDMCRLLSQQRLVLVLDLDHTLVNSARQTEIDPEHVLLLEEKLQEEAGWPEQERSLFQLDAIGMWSTSPSVKGLPLLEEKLQEEAGWPEQERSLFQLDAIGMWTKLRPGVRAMLAQLAPLFQLWIFTNGTRPYAEAIANLLDPQGGLFHRVIANSASTDKDGMPVDQLKSFSRGLAAMDAAVVVVDDNDHVWQNHRHNLLRVERYMYFPIAMRHFGRSDKSLLERGKDESPTEGMLKHTLDALLRTHITAFEALWEQPERIPNGLWKWDVRHSMWVERQKVLAGVVILFSALVPLGQDPKAHHLGQLAVQFGAECVTQEDASVTHVVAANSGSAKAQWARAHGKHLVSRHWLESSCALWKRAQELRFPAPSPHAASQPNA</sequence>
<evidence type="ECO:0000256" key="5">
    <source>
        <dbReference type="ARBA" id="ARBA00047761"/>
    </source>
</evidence>
<feature type="region of interest" description="Disordered" evidence="7">
    <location>
        <begin position="1"/>
        <end position="306"/>
    </location>
</feature>
<feature type="region of interest" description="Disordered" evidence="7">
    <location>
        <begin position="863"/>
        <end position="886"/>
    </location>
</feature>
<dbReference type="CDD" id="cd17729">
    <property type="entry name" value="BRCT_CTDP1"/>
    <property type="match status" value="1"/>
</dbReference>
<feature type="compositionally biased region" description="Basic and acidic residues" evidence="7">
    <location>
        <begin position="267"/>
        <end position="288"/>
    </location>
</feature>
<feature type="compositionally biased region" description="Acidic residues" evidence="7">
    <location>
        <begin position="1"/>
        <end position="18"/>
    </location>
</feature>
<feature type="compositionally biased region" description="Basic and acidic residues" evidence="7">
    <location>
        <begin position="221"/>
        <end position="248"/>
    </location>
</feature>
<evidence type="ECO:0000256" key="3">
    <source>
        <dbReference type="ARBA" id="ARBA00022801"/>
    </source>
</evidence>
<evidence type="ECO:0000256" key="2">
    <source>
        <dbReference type="ARBA" id="ARBA00013081"/>
    </source>
</evidence>
<dbReference type="Gene3D" id="3.40.50.10190">
    <property type="entry name" value="BRCT domain"/>
    <property type="match status" value="1"/>
</dbReference>
<dbReference type="Gene3D" id="3.40.50.1000">
    <property type="entry name" value="HAD superfamily/HAD-like"/>
    <property type="match status" value="1"/>
</dbReference>
<feature type="region of interest" description="Disordered" evidence="7">
    <location>
        <begin position="586"/>
        <end position="678"/>
    </location>
</feature>
<comment type="subcellular location">
    <subcellularLocation>
        <location evidence="1">Nucleus</location>
    </subcellularLocation>
</comment>
<comment type="caution">
    <text evidence="10">The sequence shown here is derived from an EMBL/GenBank/DDBJ whole genome shotgun (WGS) entry which is preliminary data.</text>
</comment>
<feature type="domain" description="BRCT" evidence="8">
    <location>
        <begin position="1183"/>
        <end position="1258"/>
    </location>
</feature>
<evidence type="ECO:0000256" key="6">
    <source>
        <dbReference type="ARBA" id="ARBA00048336"/>
    </source>
</evidence>
<protein>
    <recommendedName>
        <fullName evidence="2">protein-serine/threonine phosphatase</fullName>
        <ecNumber evidence="2">3.1.3.16</ecNumber>
    </recommendedName>
</protein>
<dbReference type="SMART" id="SM00577">
    <property type="entry name" value="CPDc"/>
    <property type="match status" value="1"/>
</dbReference>
<dbReference type="PROSITE" id="PS50172">
    <property type="entry name" value="BRCT"/>
    <property type="match status" value="1"/>
</dbReference>
<feature type="compositionally biased region" description="Basic and acidic residues" evidence="7">
    <location>
        <begin position="586"/>
        <end position="602"/>
    </location>
</feature>
<feature type="domain" description="FCP1 homology" evidence="9">
    <location>
        <begin position="913"/>
        <end position="1132"/>
    </location>
</feature>
<dbReference type="SMART" id="SM00292">
    <property type="entry name" value="BRCT"/>
    <property type="match status" value="1"/>
</dbReference>
<feature type="compositionally biased region" description="Polar residues" evidence="7">
    <location>
        <begin position="724"/>
        <end position="734"/>
    </location>
</feature>
<dbReference type="Pfam" id="PF12738">
    <property type="entry name" value="PTCB-BRCT"/>
    <property type="match status" value="1"/>
</dbReference>
<evidence type="ECO:0000313" key="10">
    <source>
        <dbReference type="EMBL" id="CAL5229288.1"/>
    </source>
</evidence>
<evidence type="ECO:0000256" key="7">
    <source>
        <dbReference type="SAM" id="MobiDB-lite"/>
    </source>
</evidence>
<feature type="compositionally biased region" description="Low complexity" evidence="7">
    <location>
        <begin position="168"/>
        <end position="180"/>
    </location>
</feature>
<dbReference type="InterPro" id="IPR039189">
    <property type="entry name" value="Fcp1"/>
</dbReference>
<feature type="compositionally biased region" description="Pro residues" evidence="7">
    <location>
        <begin position="487"/>
        <end position="499"/>
    </location>
</feature>
<dbReference type="InterPro" id="IPR036420">
    <property type="entry name" value="BRCT_dom_sf"/>
</dbReference>
<evidence type="ECO:0000256" key="4">
    <source>
        <dbReference type="ARBA" id="ARBA00023242"/>
    </source>
</evidence>
<feature type="compositionally biased region" description="Low complexity" evidence="7">
    <location>
        <begin position="449"/>
        <end position="470"/>
    </location>
</feature>
<dbReference type="EC" id="3.1.3.16" evidence="2"/>
<dbReference type="InterPro" id="IPR036412">
    <property type="entry name" value="HAD-like_sf"/>
</dbReference>
<evidence type="ECO:0000313" key="11">
    <source>
        <dbReference type="Proteomes" id="UP001497392"/>
    </source>
</evidence>
<proteinExistence type="predicted"/>
<keyword evidence="11" id="KW-1185">Reference proteome</keyword>
<dbReference type="SUPFAM" id="SSF52113">
    <property type="entry name" value="BRCT domain"/>
    <property type="match status" value="1"/>
</dbReference>
<dbReference type="EMBL" id="CAXHTA020000020">
    <property type="protein sequence ID" value="CAL5229288.1"/>
    <property type="molecule type" value="Genomic_DNA"/>
</dbReference>
<dbReference type="InterPro" id="IPR004274">
    <property type="entry name" value="FCP1_dom"/>
</dbReference>
<dbReference type="SUPFAM" id="SSF56784">
    <property type="entry name" value="HAD-like"/>
    <property type="match status" value="1"/>
</dbReference>
<dbReference type="Proteomes" id="UP001497392">
    <property type="component" value="Unassembled WGS sequence"/>
</dbReference>
<dbReference type="InterPro" id="IPR023214">
    <property type="entry name" value="HAD_sf"/>
</dbReference>
<feature type="compositionally biased region" description="Polar residues" evidence="7">
    <location>
        <begin position="201"/>
        <end position="220"/>
    </location>
</feature>
<dbReference type="PROSITE" id="PS50969">
    <property type="entry name" value="FCP1"/>
    <property type="match status" value="1"/>
</dbReference>
<dbReference type="Pfam" id="PF03031">
    <property type="entry name" value="NIF"/>
    <property type="match status" value="1"/>
</dbReference>
<name>A0ABP1GHR8_9CHLO</name>
<feature type="compositionally biased region" description="Polar residues" evidence="7">
    <location>
        <begin position="41"/>
        <end position="64"/>
    </location>
</feature>
<organism evidence="10 11">
    <name type="scientific">Coccomyxa viridis</name>
    <dbReference type="NCBI Taxonomy" id="1274662"/>
    <lineage>
        <taxon>Eukaryota</taxon>
        <taxon>Viridiplantae</taxon>
        <taxon>Chlorophyta</taxon>
        <taxon>core chlorophytes</taxon>
        <taxon>Trebouxiophyceae</taxon>
        <taxon>Trebouxiophyceae incertae sedis</taxon>
        <taxon>Coccomyxaceae</taxon>
        <taxon>Coccomyxa</taxon>
    </lineage>
</organism>
<dbReference type="InterPro" id="IPR001357">
    <property type="entry name" value="BRCT_dom"/>
</dbReference>
<reference evidence="10 11" key="1">
    <citation type="submission" date="2024-06" db="EMBL/GenBank/DDBJ databases">
        <authorList>
            <person name="Kraege A."/>
            <person name="Thomma B."/>
        </authorList>
    </citation>
    <scope>NUCLEOTIDE SEQUENCE [LARGE SCALE GENOMIC DNA]</scope>
</reference>
<evidence type="ECO:0000259" key="8">
    <source>
        <dbReference type="PROSITE" id="PS50172"/>
    </source>
</evidence>
<keyword evidence="4" id="KW-0539">Nucleus</keyword>
<feature type="compositionally biased region" description="Basic residues" evidence="7">
    <location>
        <begin position="735"/>
        <end position="752"/>
    </location>
</feature>
<dbReference type="PANTHER" id="PTHR23081">
    <property type="entry name" value="RNA POLYMERASE II CTD PHOSPHATASE"/>
    <property type="match status" value="1"/>
</dbReference>
<feature type="region of interest" description="Disordered" evidence="7">
    <location>
        <begin position="700"/>
        <end position="791"/>
    </location>
</feature>
<dbReference type="PANTHER" id="PTHR23081:SF36">
    <property type="entry name" value="RNA POLYMERASE II SUBUNIT A C-TERMINAL DOMAIN PHOSPHATASE"/>
    <property type="match status" value="1"/>
</dbReference>
<keyword evidence="3" id="KW-0378">Hydrolase</keyword>
<comment type="catalytic activity">
    <reaction evidence="5">
        <text>O-phospho-L-seryl-[protein] + H2O = L-seryl-[protein] + phosphate</text>
        <dbReference type="Rhea" id="RHEA:20629"/>
        <dbReference type="Rhea" id="RHEA-COMP:9863"/>
        <dbReference type="Rhea" id="RHEA-COMP:11604"/>
        <dbReference type="ChEBI" id="CHEBI:15377"/>
        <dbReference type="ChEBI" id="CHEBI:29999"/>
        <dbReference type="ChEBI" id="CHEBI:43474"/>
        <dbReference type="ChEBI" id="CHEBI:83421"/>
        <dbReference type="EC" id="3.1.3.16"/>
    </reaction>
</comment>
<evidence type="ECO:0000256" key="1">
    <source>
        <dbReference type="ARBA" id="ARBA00004123"/>
    </source>
</evidence>
<feature type="region of interest" description="Disordered" evidence="7">
    <location>
        <begin position="444"/>
        <end position="569"/>
    </location>
</feature>
<comment type="catalytic activity">
    <reaction evidence="6">
        <text>O-phospho-L-threonyl-[protein] + H2O = L-threonyl-[protein] + phosphate</text>
        <dbReference type="Rhea" id="RHEA:47004"/>
        <dbReference type="Rhea" id="RHEA-COMP:11060"/>
        <dbReference type="Rhea" id="RHEA-COMP:11605"/>
        <dbReference type="ChEBI" id="CHEBI:15377"/>
        <dbReference type="ChEBI" id="CHEBI:30013"/>
        <dbReference type="ChEBI" id="CHEBI:43474"/>
        <dbReference type="ChEBI" id="CHEBI:61977"/>
        <dbReference type="EC" id="3.1.3.16"/>
    </reaction>
</comment>